<keyword evidence="11" id="KW-1185">Reference proteome</keyword>
<comment type="subcellular location">
    <subcellularLocation>
        <location evidence="1">Nucleus</location>
    </subcellularLocation>
</comment>
<proteinExistence type="inferred from homology"/>
<dbReference type="SUPFAM" id="SSF51905">
    <property type="entry name" value="FAD/NAD(P)-binding domain"/>
    <property type="match status" value="1"/>
</dbReference>
<dbReference type="EMBL" id="JAGPXD010000005">
    <property type="protein sequence ID" value="KAH7353276.1"/>
    <property type="molecule type" value="Genomic_DNA"/>
</dbReference>
<evidence type="ECO:0000256" key="5">
    <source>
        <dbReference type="ARBA" id="ARBA00022827"/>
    </source>
</evidence>
<feature type="region of interest" description="Disordered" evidence="9">
    <location>
        <begin position="554"/>
        <end position="575"/>
    </location>
</feature>
<gene>
    <name evidence="10" type="ORF">B0T11DRAFT_244846</name>
</gene>
<dbReference type="Gene3D" id="3.50.50.60">
    <property type="entry name" value="FAD/NAD(P)-binding domain"/>
    <property type="match status" value="1"/>
</dbReference>
<dbReference type="InterPro" id="IPR000960">
    <property type="entry name" value="Flavin_mOase"/>
</dbReference>
<evidence type="ECO:0000313" key="10">
    <source>
        <dbReference type="EMBL" id="KAH7353276.1"/>
    </source>
</evidence>
<protein>
    <submittedName>
        <fullName evidence="10">Dimethylaniline monooxygenase</fullName>
    </submittedName>
</protein>
<dbReference type="AlphaFoldDB" id="A0A8K0T760"/>
<dbReference type="Pfam" id="PF00743">
    <property type="entry name" value="FMO-like"/>
    <property type="match status" value="1"/>
</dbReference>
<keyword evidence="3" id="KW-0217">Developmental protein</keyword>
<dbReference type="InterPro" id="IPR001827">
    <property type="entry name" value="Homeobox_Antennapedia_CS"/>
</dbReference>
<name>A0A8K0T760_9PEZI</name>
<dbReference type="PANTHER" id="PTHR23023">
    <property type="entry name" value="DIMETHYLANILINE MONOOXYGENASE"/>
    <property type="match status" value="1"/>
</dbReference>
<dbReference type="PIRSF" id="PIRSF000332">
    <property type="entry name" value="FMO"/>
    <property type="match status" value="1"/>
</dbReference>
<dbReference type="InterPro" id="IPR020946">
    <property type="entry name" value="Flavin_mOase-like"/>
</dbReference>
<dbReference type="GO" id="GO:0005634">
    <property type="term" value="C:nucleus"/>
    <property type="evidence" value="ECO:0007669"/>
    <property type="project" value="UniProtKB-SubCell"/>
</dbReference>
<evidence type="ECO:0000313" key="11">
    <source>
        <dbReference type="Proteomes" id="UP000813385"/>
    </source>
</evidence>
<evidence type="ECO:0000256" key="3">
    <source>
        <dbReference type="ARBA" id="ARBA00022473"/>
    </source>
</evidence>
<evidence type="ECO:0000256" key="6">
    <source>
        <dbReference type="ARBA" id="ARBA00022857"/>
    </source>
</evidence>
<keyword evidence="10" id="KW-0503">Monooxygenase</keyword>
<organism evidence="10 11">
    <name type="scientific">Plectosphaerella cucumerina</name>
    <dbReference type="NCBI Taxonomy" id="40658"/>
    <lineage>
        <taxon>Eukaryota</taxon>
        <taxon>Fungi</taxon>
        <taxon>Dikarya</taxon>
        <taxon>Ascomycota</taxon>
        <taxon>Pezizomycotina</taxon>
        <taxon>Sordariomycetes</taxon>
        <taxon>Hypocreomycetidae</taxon>
        <taxon>Glomerellales</taxon>
        <taxon>Plectosphaerellaceae</taxon>
        <taxon>Plectosphaerella</taxon>
    </lineage>
</organism>
<accession>A0A8K0T760</accession>
<dbReference type="OrthoDB" id="66881at2759"/>
<keyword evidence="8" id="KW-0539">Nucleus</keyword>
<dbReference type="Proteomes" id="UP000813385">
    <property type="component" value="Unassembled WGS sequence"/>
</dbReference>
<evidence type="ECO:0000256" key="8">
    <source>
        <dbReference type="ARBA" id="ARBA00023242"/>
    </source>
</evidence>
<comment type="caution">
    <text evidence="10">The sequence shown here is derived from an EMBL/GenBank/DDBJ whole genome shotgun (WGS) entry which is preliminary data.</text>
</comment>
<dbReference type="GO" id="GO:0003677">
    <property type="term" value="F:DNA binding"/>
    <property type="evidence" value="ECO:0007669"/>
    <property type="project" value="InterPro"/>
</dbReference>
<evidence type="ECO:0000256" key="4">
    <source>
        <dbReference type="ARBA" id="ARBA00022630"/>
    </source>
</evidence>
<dbReference type="PRINTS" id="PR00370">
    <property type="entry name" value="FMOXYGENASE"/>
</dbReference>
<keyword evidence="4" id="KW-0285">Flavoprotein</keyword>
<evidence type="ECO:0000256" key="2">
    <source>
        <dbReference type="ARBA" id="ARBA00009183"/>
    </source>
</evidence>
<evidence type="ECO:0000256" key="9">
    <source>
        <dbReference type="SAM" id="MobiDB-lite"/>
    </source>
</evidence>
<dbReference type="InterPro" id="IPR050346">
    <property type="entry name" value="FMO-like"/>
</dbReference>
<dbReference type="GO" id="GO:0050660">
    <property type="term" value="F:flavin adenine dinucleotide binding"/>
    <property type="evidence" value="ECO:0007669"/>
    <property type="project" value="InterPro"/>
</dbReference>
<dbReference type="GO" id="GO:0004499">
    <property type="term" value="F:N,N-dimethylaniline monooxygenase activity"/>
    <property type="evidence" value="ECO:0007669"/>
    <property type="project" value="InterPro"/>
</dbReference>
<dbReference type="GO" id="GO:0003700">
    <property type="term" value="F:DNA-binding transcription factor activity"/>
    <property type="evidence" value="ECO:0007669"/>
    <property type="project" value="InterPro"/>
</dbReference>
<keyword evidence="6" id="KW-0521">NADP</keyword>
<comment type="similarity">
    <text evidence="2">Belongs to the FMO family.</text>
</comment>
<keyword evidence="5" id="KW-0274">FAD</keyword>
<dbReference type="GO" id="GO:0050661">
    <property type="term" value="F:NADP binding"/>
    <property type="evidence" value="ECO:0007669"/>
    <property type="project" value="InterPro"/>
</dbReference>
<reference evidence="10" key="1">
    <citation type="journal article" date="2021" name="Nat. Commun.">
        <title>Genetic determinants of endophytism in the Arabidopsis root mycobiome.</title>
        <authorList>
            <person name="Mesny F."/>
            <person name="Miyauchi S."/>
            <person name="Thiergart T."/>
            <person name="Pickel B."/>
            <person name="Atanasova L."/>
            <person name="Karlsson M."/>
            <person name="Huettel B."/>
            <person name="Barry K.W."/>
            <person name="Haridas S."/>
            <person name="Chen C."/>
            <person name="Bauer D."/>
            <person name="Andreopoulos W."/>
            <person name="Pangilinan J."/>
            <person name="LaButti K."/>
            <person name="Riley R."/>
            <person name="Lipzen A."/>
            <person name="Clum A."/>
            <person name="Drula E."/>
            <person name="Henrissat B."/>
            <person name="Kohler A."/>
            <person name="Grigoriev I.V."/>
            <person name="Martin F.M."/>
            <person name="Hacquard S."/>
        </authorList>
    </citation>
    <scope>NUCLEOTIDE SEQUENCE</scope>
    <source>
        <strain evidence="10">MPI-CAGE-AT-0016</strain>
    </source>
</reference>
<dbReference type="PROSITE" id="PS00032">
    <property type="entry name" value="ANTENNAPEDIA"/>
    <property type="match status" value="1"/>
</dbReference>
<evidence type="ECO:0000256" key="1">
    <source>
        <dbReference type="ARBA" id="ARBA00004123"/>
    </source>
</evidence>
<dbReference type="InterPro" id="IPR036188">
    <property type="entry name" value="FAD/NAD-bd_sf"/>
</dbReference>
<keyword evidence="7" id="KW-0560">Oxidoreductase</keyword>
<sequence length="575" mass="64950">MFGRLASSAYWTPFDSPTNHCFNTEANSRTPLLAKTMNRSNVKVAVIGAGPAGLSSLKELRDVGFDVTVFERRSDVGGIFTFDPDPNITSATPWTRSQLSKYISAMSDFPFPDDMSVHVSSAEWSAYYRQYAEHFEMYPHIRFNTTVKVIRRDHEKNKWNVFIEGEDRPQVFDKVVFCSGSETMIKHPRIDDLEKFKGELIHGQAYKSPADYKGKNVVVLGMGNSASDTAAELTEFASKVYLAHRRGAKILPRANKDGPLDSFISWKVSRMGIWTEHHAPGIFQIIADGFLQRGSDQEFGGVKEDEAEPEWGLEDVGDDVTTIICSDHLIPLVREGRIASVRGIKRIVGPKTVELDNDELIEDVDVIIACTGYRADFSLLPHLSFTRTDPSLPALPDLFQMVFSTEYADSLACTNYGIINESAASYREIQSMAIAQVWAGNSKLPSVDKMKEQVAAYQAWLTKQMLMFPATYLGKGQMYPWMKFLHKTAGTGMYEHMGWGWRAVWFWLRDRKLYNLVAWGVYSPHMYRLFETGKRKAWPGARDAIIRVNEERERAFPKKGKAANKTDESGELSSN</sequence>
<evidence type="ECO:0000256" key="7">
    <source>
        <dbReference type="ARBA" id="ARBA00023002"/>
    </source>
</evidence>